<proteinExistence type="predicted"/>
<dbReference type="EMBL" id="CP024847">
    <property type="protein sequence ID" value="AUR51818.1"/>
    <property type="molecule type" value="Genomic_DNA"/>
</dbReference>
<feature type="transmembrane region" description="Helical" evidence="1">
    <location>
        <begin position="269"/>
        <end position="286"/>
    </location>
</feature>
<feature type="transmembrane region" description="Helical" evidence="1">
    <location>
        <begin position="293"/>
        <end position="312"/>
    </location>
</feature>
<evidence type="ECO:0000256" key="1">
    <source>
        <dbReference type="SAM" id="Phobius"/>
    </source>
</evidence>
<protein>
    <submittedName>
        <fullName evidence="2">Uncharacterized protein</fullName>
    </submittedName>
</protein>
<reference evidence="3" key="1">
    <citation type="submission" date="2017-11" db="EMBL/GenBank/DDBJ databases">
        <authorList>
            <person name="Chan K.G."/>
            <person name="Lee L.S."/>
        </authorList>
    </citation>
    <scope>NUCLEOTIDE SEQUENCE [LARGE SCALE GENOMIC DNA]</scope>
    <source>
        <strain evidence="3">DSM 100970</strain>
    </source>
</reference>
<feature type="transmembrane region" description="Helical" evidence="1">
    <location>
        <begin position="205"/>
        <end position="225"/>
    </location>
</feature>
<feature type="transmembrane region" description="Helical" evidence="1">
    <location>
        <begin position="5"/>
        <end position="23"/>
    </location>
</feature>
<dbReference type="RefSeq" id="WP_102951115.1">
    <property type="nucleotide sequence ID" value="NZ_CP024847.1"/>
</dbReference>
<dbReference type="KEGG" id="nba:CUN60_05745"/>
<evidence type="ECO:0000313" key="2">
    <source>
        <dbReference type="EMBL" id="AUR51818.1"/>
    </source>
</evidence>
<keyword evidence="3" id="KW-1185">Reference proteome</keyword>
<feature type="transmembrane region" description="Helical" evidence="1">
    <location>
        <begin position="332"/>
        <end position="353"/>
    </location>
</feature>
<keyword evidence="1" id="KW-0812">Transmembrane</keyword>
<feature type="transmembrane region" description="Helical" evidence="1">
    <location>
        <begin position="87"/>
        <end position="103"/>
    </location>
</feature>
<dbReference type="Proteomes" id="UP000236655">
    <property type="component" value="Chromosome"/>
</dbReference>
<sequence>MRTSLITELITIMCASLTVGFFITTKLGIKFGVSFLIFSLSSLIGAFYLKNKIDSNSRILIISFGYSIISWVFFIAANPLFQMPFHPEYLFLGLLLSGGTLLVKQSFVGIHTLIFTLLTGLIAGIYQLYKVSSGALQNISDWHYISAMMIIIVNIRMLYNLFFRKYSESCIIMKPSLKHLNLWFSLLLVLWILSITMVITANALTPGFICILLASIISLLIWRFRRVDATVNINKELLLIIVLLTINFQEKAFFQFAPRVGVLLNTLDYSIIENSAVLIIGVLAIIKISQENLLGELFSLVICLYIILNQPLNYIYPFIENNHYHLGIHYFPGVWTALLSIPVAVECLLKIIVK</sequence>
<gene>
    <name evidence="2" type="ORF">CUN60_05745</name>
</gene>
<feature type="transmembrane region" description="Helical" evidence="1">
    <location>
        <begin position="110"/>
        <end position="129"/>
    </location>
</feature>
<feature type="transmembrane region" description="Helical" evidence="1">
    <location>
        <begin position="237"/>
        <end position="257"/>
    </location>
</feature>
<dbReference type="AlphaFoldDB" id="A0A2I7N5U6"/>
<name>A0A2I7N5U6_9NEIS</name>
<accession>A0A2I7N5U6</accession>
<feature type="transmembrane region" description="Helical" evidence="1">
    <location>
        <begin position="180"/>
        <end position="199"/>
    </location>
</feature>
<keyword evidence="1" id="KW-1133">Transmembrane helix</keyword>
<feature type="transmembrane region" description="Helical" evidence="1">
    <location>
        <begin position="61"/>
        <end position="81"/>
    </location>
</feature>
<evidence type="ECO:0000313" key="3">
    <source>
        <dbReference type="Proteomes" id="UP000236655"/>
    </source>
</evidence>
<feature type="transmembrane region" description="Helical" evidence="1">
    <location>
        <begin position="141"/>
        <end position="159"/>
    </location>
</feature>
<organism evidence="2 3">
    <name type="scientific">Aquella oligotrophica</name>
    <dbReference type="NCBI Taxonomy" id="2067065"/>
    <lineage>
        <taxon>Bacteria</taxon>
        <taxon>Pseudomonadati</taxon>
        <taxon>Pseudomonadota</taxon>
        <taxon>Betaproteobacteria</taxon>
        <taxon>Neisseriales</taxon>
        <taxon>Neisseriaceae</taxon>
        <taxon>Aquella</taxon>
    </lineage>
</organism>
<keyword evidence="1" id="KW-0472">Membrane</keyword>
<feature type="transmembrane region" description="Helical" evidence="1">
    <location>
        <begin position="29"/>
        <end position="49"/>
    </location>
</feature>